<dbReference type="Proteomes" id="UP000244189">
    <property type="component" value="Unassembled WGS sequence"/>
</dbReference>
<reference evidence="2 3" key="1">
    <citation type="submission" date="2018-04" db="EMBL/GenBank/DDBJ databases">
        <title>Genomic Encyclopedia of Type Strains, Phase III (KMG-III): the genomes of soil and plant-associated and newly described type strains.</title>
        <authorList>
            <person name="Whitman W."/>
        </authorList>
    </citation>
    <scope>NUCLEOTIDE SEQUENCE [LARGE SCALE GENOMIC DNA]</scope>
    <source>
        <strain evidence="2 3">MA101b</strain>
    </source>
</reference>
<dbReference type="AlphaFoldDB" id="A0A2T5GND5"/>
<accession>A0A2T5GND5</accession>
<feature type="compositionally biased region" description="Polar residues" evidence="1">
    <location>
        <begin position="98"/>
        <end position="107"/>
    </location>
</feature>
<comment type="caution">
    <text evidence="2">The sequence shown here is derived from an EMBL/GenBank/DDBJ whole genome shotgun (WGS) entry which is preliminary data.</text>
</comment>
<sequence>MDRRPPTLVIPVNAGIYRFGFSRPKRKDTSVRWHDGWGAAAVLLPVVLAACSPASEPGAVTADEAHQLNEAAAMLDANSVDLNAVATAPDETAPDTDIPSNQSDQTR</sequence>
<name>A0A2T5GND5_9SPHN</name>
<gene>
    <name evidence="2" type="ORF">C8J26_1156</name>
</gene>
<feature type="region of interest" description="Disordered" evidence="1">
    <location>
        <begin position="82"/>
        <end position="107"/>
    </location>
</feature>
<evidence type="ECO:0000313" key="2">
    <source>
        <dbReference type="EMBL" id="PTQ60842.1"/>
    </source>
</evidence>
<protein>
    <submittedName>
        <fullName evidence="2">Uncharacterized protein</fullName>
    </submittedName>
</protein>
<dbReference type="EMBL" id="QAOG01000002">
    <property type="protein sequence ID" value="PTQ60842.1"/>
    <property type="molecule type" value="Genomic_DNA"/>
</dbReference>
<organism evidence="2 3">
    <name type="scientific">Sphingomonas aurantiaca</name>
    <dbReference type="NCBI Taxonomy" id="185949"/>
    <lineage>
        <taxon>Bacteria</taxon>
        <taxon>Pseudomonadati</taxon>
        <taxon>Pseudomonadota</taxon>
        <taxon>Alphaproteobacteria</taxon>
        <taxon>Sphingomonadales</taxon>
        <taxon>Sphingomonadaceae</taxon>
        <taxon>Sphingomonas</taxon>
    </lineage>
</organism>
<keyword evidence="3" id="KW-1185">Reference proteome</keyword>
<evidence type="ECO:0000256" key="1">
    <source>
        <dbReference type="SAM" id="MobiDB-lite"/>
    </source>
</evidence>
<evidence type="ECO:0000313" key="3">
    <source>
        <dbReference type="Proteomes" id="UP000244189"/>
    </source>
</evidence>
<dbReference type="RefSeq" id="WP_244185183.1">
    <property type="nucleotide sequence ID" value="NZ_QAOG01000002.1"/>
</dbReference>
<proteinExistence type="predicted"/>